<dbReference type="EMBL" id="LR796698">
    <property type="protein sequence ID" value="CAB4160407.1"/>
    <property type="molecule type" value="Genomic_DNA"/>
</dbReference>
<dbReference type="EMBL" id="LR797452">
    <property type="protein sequence ID" value="CAB4218010.1"/>
    <property type="molecule type" value="Genomic_DNA"/>
</dbReference>
<evidence type="ECO:0000313" key="10">
    <source>
        <dbReference type="EMBL" id="CAB4218010.1"/>
    </source>
</evidence>
<dbReference type="EMBL" id="LR796644">
    <property type="protein sequence ID" value="CAB4156630.1"/>
    <property type="molecule type" value="Genomic_DNA"/>
</dbReference>
<gene>
    <name evidence="6" type="ORF">UFOVP1002_43</name>
    <name evidence="7" type="ORF">UFOVP1217_153</name>
    <name evidence="8" type="ORF">UFOVP1343_137</name>
    <name evidence="9" type="ORF">UFOVP1438_186</name>
    <name evidence="10" type="ORF">UFOVP1592_182</name>
    <name evidence="1" type="ORF">UFOVP465_43</name>
    <name evidence="2" type="ORF">UFOVP666_89</name>
    <name evidence="3" type="ORF">UFOVP727_166</name>
    <name evidence="11" type="ORF">UFOVP741_169</name>
    <name evidence="4" type="ORF">UFOVP819_117</name>
    <name evidence="5" type="ORF">UFOVP926_156</name>
</gene>
<evidence type="ECO:0000313" key="11">
    <source>
        <dbReference type="EMBL" id="CAB5225246.1"/>
    </source>
</evidence>
<dbReference type="EMBL" id="LR796762">
    <property type="protein sequence ID" value="CAB4164803.1"/>
    <property type="molecule type" value="Genomic_DNA"/>
</dbReference>
<dbReference type="EMBL" id="LR797395">
    <property type="protein sequence ID" value="CAB4213232.1"/>
    <property type="molecule type" value="Genomic_DNA"/>
</dbReference>
<evidence type="ECO:0000313" key="1">
    <source>
        <dbReference type="EMBL" id="CAB4145111.1"/>
    </source>
</evidence>
<dbReference type="EMBL" id="LR796878">
    <property type="protein sequence ID" value="CAB4172313.1"/>
    <property type="molecule type" value="Genomic_DNA"/>
</dbReference>
<evidence type="ECO:0000313" key="3">
    <source>
        <dbReference type="EMBL" id="CAB4160407.1"/>
    </source>
</evidence>
<organism evidence="2">
    <name type="scientific">uncultured Caudovirales phage</name>
    <dbReference type="NCBI Taxonomy" id="2100421"/>
    <lineage>
        <taxon>Viruses</taxon>
        <taxon>Duplodnaviria</taxon>
        <taxon>Heunggongvirae</taxon>
        <taxon>Uroviricota</taxon>
        <taxon>Caudoviricetes</taxon>
        <taxon>Peduoviridae</taxon>
        <taxon>Maltschvirus</taxon>
        <taxon>Maltschvirus maltsch</taxon>
    </lineage>
</organism>
<dbReference type="EMBL" id="LR796961">
    <property type="protein sequence ID" value="CAB4178245.1"/>
    <property type="molecule type" value="Genomic_DNA"/>
</dbReference>
<evidence type="ECO:0000313" key="7">
    <source>
        <dbReference type="EMBL" id="CAB4191809.1"/>
    </source>
</evidence>
<proteinExistence type="predicted"/>
<dbReference type="EMBL" id="LR797177">
    <property type="protein sequence ID" value="CAB4191809.1"/>
    <property type="molecule type" value="Genomic_DNA"/>
</dbReference>
<dbReference type="EMBL" id="LR796443">
    <property type="protein sequence ID" value="CAB4145111.1"/>
    <property type="molecule type" value="Genomic_DNA"/>
</dbReference>
<name>A0A6J5NA91_9CAUD</name>
<evidence type="ECO:0000313" key="4">
    <source>
        <dbReference type="EMBL" id="CAB4164803.1"/>
    </source>
</evidence>
<accession>A0A6J5NA91</accession>
<evidence type="ECO:0000313" key="9">
    <source>
        <dbReference type="EMBL" id="CAB4213232.1"/>
    </source>
</evidence>
<protein>
    <submittedName>
        <fullName evidence="2">Uncharacterized protein</fullName>
    </submittedName>
</protein>
<evidence type="ECO:0000313" key="5">
    <source>
        <dbReference type="EMBL" id="CAB4172313.1"/>
    </source>
</evidence>
<dbReference type="EMBL" id="LR798341">
    <property type="protein sequence ID" value="CAB5225246.1"/>
    <property type="molecule type" value="Genomic_DNA"/>
</dbReference>
<evidence type="ECO:0000313" key="8">
    <source>
        <dbReference type="EMBL" id="CAB4200790.1"/>
    </source>
</evidence>
<reference evidence="2" key="1">
    <citation type="submission" date="2020-04" db="EMBL/GenBank/DDBJ databases">
        <authorList>
            <person name="Chiriac C."/>
            <person name="Salcher M."/>
            <person name="Ghai R."/>
            <person name="Kavagutti S V."/>
        </authorList>
    </citation>
    <scope>NUCLEOTIDE SEQUENCE</scope>
</reference>
<sequence>MSCNHTQKKHTGITMMDIDIEAEKIVKIAQLRKTGICKEDNGISDMQSFVVFQKGDLFECRQSGIDGHPFESLPDVLSNAYSDGLDEFDTVSIVVDSYVRLKKLDSLTGYQRGDLEKEYKNNPNTPVSEALTVATYGYDGSSAGKCAKYVYNDNGLPEFTMIDDGEATIRSEFVDFVMTKYIEFCKKGKAQ</sequence>
<evidence type="ECO:0000313" key="6">
    <source>
        <dbReference type="EMBL" id="CAB4178245.1"/>
    </source>
</evidence>
<dbReference type="EMBL" id="LR797305">
    <property type="protein sequence ID" value="CAB4200790.1"/>
    <property type="molecule type" value="Genomic_DNA"/>
</dbReference>
<evidence type="ECO:0000313" key="2">
    <source>
        <dbReference type="EMBL" id="CAB4156630.1"/>
    </source>
</evidence>